<reference evidence="2" key="1">
    <citation type="journal article" date="2019" name="Curr. Biol.">
        <title>Genome Sequence of Striga asiatica Provides Insight into the Evolution of Plant Parasitism.</title>
        <authorList>
            <person name="Yoshida S."/>
            <person name="Kim S."/>
            <person name="Wafula E.K."/>
            <person name="Tanskanen J."/>
            <person name="Kim Y.M."/>
            <person name="Honaas L."/>
            <person name="Yang Z."/>
            <person name="Spallek T."/>
            <person name="Conn C.E."/>
            <person name="Ichihashi Y."/>
            <person name="Cheong K."/>
            <person name="Cui S."/>
            <person name="Der J.P."/>
            <person name="Gundlach H."/>
            <person name="Jiao Y."/>
            <person name="Hori C."/>
            <person name="Ishida J.K."/>
            <person name="Kasahara H."/>
            <person name="Kiba T."/>
            <person name="Kim M.S."/>
            <person name="Koo N."/>
            <person name="Laohavisit A."/>
            <person name="Lee Y.H."/>
            <person name="Lumba S."/>
            <person name="McCourt P."/>
            <person name="Mortimer J.C."/>
            <person name="Mutuku J.M."/>
            <person name="Nomura T."/>
            <person name="Sasaki-Sekimoto Y."/>
            <person name="Seto Y."/>
            <person name="Wang Y."/>
            <person name="Wakatake T."/>
            <person name="Sakakibara H."/>
            <person name="Demura T."/>
            <person name="Yamaguchi S."/>
            <person name="Yoneyama K."/>
            <person name="Manabe R.I."/>
            <person name="Nelson D.C."/>
            <person name="Schulman A.H."/>
            <person name="Timko M.P."/>
            <person name="dePamphilis C.W."/>
            <person name="Choi D."/>
            <person name="Shirasu K."/>
        </authorList>
    </citation>
    <scope>NUCLEOTIDE SEQUENCE [LARGE SCALE GENOMIC DNA]</scope>
    <source>
        <strain evidence="2">cv. UVA1</strain>
    </source>
</reference>
<sequence length="323" mass="35661">NTPLTVSAPAAPATRKYDSTADTQTPSGIPLLKTIPLNSFSASTYLPNPNHAFIASTLKLGWWSPPLPTSLKTFTHFSTLSNSSLCKCAAAMNLKVFNLSSFKFKVSSVFFTTFRPFSHNSRASFINFKASFTEETSLDDSKAFPNANAMARFKSETSQAALDRARLRSKRNFLSSSSEIEAALDAGEGIPATSAVRNSRSAATCRSLPCSSEIFAAEALEMSTHVFQRRREVWWSWGKERIGSVELGAVEDLRRMSPARDERSAVAWSESTVEAETRRWSAGEDISAILIILMFQIENGGEVRGYVRSKKKRERINFIGGKE</sequence>
<name>A0A5A7RCF8_STRAF</name>
<feature type="non-terminal residue" evidence="1">
    <location>
        <position position="1"/>
    </location>
</feature>
<dbReference type="AlphaFoldDB" id="A0A5A7RCF8"/>
<organism evidence="1 2">
    <name type="scientific">Striga asiatica</name>
    <name type="common">Asiatic witchweed</name>
    <name type="synonym">Buchnera asiatica</name>
    <dbReference type="NCBI Taxonomy" id="4170"/>
    <lineage>
        <taxon>Eukaryota</taxon>
        <taxon>Viridiplantae</taxon>
        <taxon>Streptophyta</taxon>
        <taxon>Embryophyta</taxon>
        <taxon>Tracheophyta</taxon>
        <taxon>Spermatophyta</taxon>
        <taxon>Magnoliopsida</taxon>
        <taxon>eudicotyledons</taxon>
        <taxon>Gunneridae</taxon>
        <taxon>Pentapetalae</taxon>
        <taxon>asterids</taxon>
        <taxon>lamiids</taxon>
        <taxon>Lamiales</taxon>
        <taxon>Orobanchaceae</taxon>
        <taxon>Buchnereae</taxon>
        <taxon>Striga</taxon>
    </lineage>
</organism>
<dbReference type="EMBL" id="BKCP01011625">
    <property type="protein sequence ID" value="GER55000.1"/>
    <property type="molecule type" value="Genomic_DNA"/>
</dbReference>
<evidence type="ECO:0000313" key="2">
    <source>
        <dbReference type="Proteomes" id="UP000325081"/>
    </source>
</evidence>
<proteinExistence type="predicted"/>
<evidence type="ECO:0000313" key="1">
    <source>
        <dbReference type="EMBL" id="GER55000.1"/>
    </source>
</evidence>
<feature type="non-terminal residue" evidence="1">
    <location>
        <position position="323"/>
    </location>
</feature>
<accession>A0A5A7RCF8</accession>
<gene>
    <name evidence="1" type="ORF">STAS_32638</name>
</gene>
<comment type="caution">
    <text evidence="1">The sequence shown here is derived from an EMBL/GenBank/DDBJ whole genome shotgun (WGS) entry which is preliminary data.</text>
</comment>
<dbReference type="Proteomes" id="UP000325081">
    <property type="component" value="Unassembled WGS sequence"/>
</dbReference>
<keyword evidence="2" id="KW-1185">Reference proteome</keyword>
<protein>
    <submittedName>
        <fullName evidence="1">Spermidine synthase 3</fullName>
    </submittedName>
</protein>